<proteinExistence type="predicted"/>
<dbReference type="AlphaFoldDB" id="A0A0F9M2H5"/>
<dbReference type="InterPro" id="IPR053802">
    <property type="entry name" value="DUF6950"/>
</dbReference>
<dbReference type="Pfam" id="PF22262">
    <property type="entry name" value="DUF6950"/>
    <property type="match status" value="1"/>
</dbReference>
<gene>
    <name evidence="2" type="ORF">LCGC14_1126290</name>
</gene>
<accession>A0A0F9M2H5</accession>
<feature type="domain" description="DUF6950" evidence="1">
    <location>
        <begin position="3"/>
        <end position="125"/>
    </location>
</feature>
<dbReference type="EMBL" id="LAZR01005245">
    <property type="protein sequence ID" value="KKN01580.1"/>
    <property type="molecule type" value="Genomic_DNA"/>
</dbReference>
<reference evidence="2" key="1">
    <citation type="journal article" date="2015" name="Nature">
        <title>Complex archaea that bridge the gap between prokaryotes and eukaryotes.</title>
        <authorList>
            <person name="Spang A."/>
            <person name="Saw J.H."/>
            <person name="Jorgensen S.L."/>
            <person name="Zaremba-Niedzwiedzka K."/>
            <person name="Martijn J."/>
            <person name="Lind A.E."/>
            <person name="van Eijk R."/>
            <person name="Schleper C."/>
            <person name="Guy L."/>
            <person name="Ettema T.J."/>
        </authorList>
    </citation>
    <scope>NUCLEOTIDE SEQUENCE</scope>
</reference>
<organism evidence="2">
    <name type="scientific">marine sediment metagenome</name>
    <dbReference type="NCBI Taxonomy" id="412755"/>
    <lineage>
        <taxon>unclassified sequences</taxon>
        <taxon>metagenomes</taxon>
        <taxon>ecological metagenomes</taxon>
    </lineage>
</organism>
<protein>
    <recommendedName>
        <fullName evidence="1">DUF6950 domain-containing protein</fullName>
    </recommendedName>
</protein>
<evidence type="ECO:0000313" key="2">
    <source>
        <dbReference type="EMBL" id="KKN01580.1"/>
    </source>
</evidence>
<sequence>MNERQFYAVLDDWRTRAYDWHNSNCCQFAADIARCSGVDIDIPNFDTAEQAAKWIKKKGTKGLYHYLVKLFGKPVAPLQAKRGFIAYRKGFGLEGSAIGTIERKALFVGERGLIEVPLSDCAGAFDPGKFRG</sequence>
<evidence type="ECO:0000259" key="1">
    <source>
        <dbReference type="Pfam" id="PF22262"/>
    </source>
</evidence>
<comment type="caution">
    <text evidence="2">The sequence shown here is derived from an EMBL/GenBank/DDBJ whole genome shotgun (WGS) entry which is preliminary data.</text>
</comment>
<name>A0A0F9M2H5_9ZZZZ</name>